<reference evidence="10" key="1">
    <citation type="submission" date="2022-10" db="EMBL/GenBank/DDBJ databases">
        <title>Characterization and whole genome sequencing of a new Roseateles species, isolated from fresh water.</title>
        <authorList>
            <person name="Guliayeva D.Y."/>
            <person name="Akhremchuk A.E."/>
            <person name="Sikolenko M.A."/>
            <person name="Valentovich L.N."/>
            <person name="Sidarenka A.V."/>
        </authorList>
    </citation>
    <scope>NUCLEOTIDE SEQUENCE</scope>
    <source>
        <strain evidence="10">BIM B-1768</strain>
    </source>
</reference>
<feature type="transmembrane region" description="Helical" evidence="8">
    <location>
        <begin position="273"/>
        <end position="291"/>
    </location>
</feature>
<evidence type="ECO:0000256" key="6">
    <source>
        <dbReference type="ARBA" id="ARBA00022989"/>
    </source>
</evidence>
<feature type="transmembrane region" description="Helical" evidence="8">
    <location>
        <begin position="31"/>
        <end position="53"/>
    </location>
</feature>
<comment type="subcellular location">
    <subcellularLocation>
        <location evidence="2">Membrane</location>
        <topology evidence="2">Multi-pass membrane protein</topology>
    </subcellularLocation>
</comment>
<dbReference type="Gene3D" id="1.20.1250.20">
    <property type="entry name" value="MFS general substrate transporter like domains"/>
    <property type="match status" value="1"/>
</dbReference>
<comment type="similarity">
    <text evidence="3">Belongs to the major facilitator superfamily. TCR/Tet family.</text>
</comment>
<dbReference type="PROSITE" id="PS00216">
    <property type="entry name" value="SUGAR_TRANSPORT_1"/>
    <property type="match status" value="1"/>
</dbReference>
<evidence type="ECO:0000256" key="4">
    <source>
        <dbReference type="ARBA" id="ARBA00022448"/>
    </source>
</evidence>
<feature type="transmembrane region" description="Helical" evidence="8">
    <location>
        <begin position="156"/>
        <end position="178"/>
    </location>
</feature>
<feature type="domain" description="Major facilitator superfamily (MFS) profile" evidence="9">
    <location>
        <begin position="28"/>
        <end position="422"/>
    </location>
</feature>
<name>A0ABY6B488_9BURK</name>
<evidence type="ECO:0000259" key="9">
    <source>
        <dbReference type="PROSITE" id="PS50850"/>
    </source>
</evidence>
<dbReference type="PRINTS" id="PR01035">
    <property type="entry name" value="TCRTETA"/>
</dbReference>
<dbReference type="InterPro" id="IPR005829">
    <property type="entry name" value="Sugar_transporter_CS"/>
</dbReference>
<feature type="transmembrane region" description="Helical" evidence="8">
    <location>
        <begin position="303"/>
        <end position="321"/>
    </location>
</feature>
<feature type="transmembrane region" description="Helical" evidence="8">
    <location>
        <begin position="327"/>
        <end position="348"/>
    </location>
</feature>
<keyword evidence="11" id="KW-1185">Reference proteome</keyword>
<dbReference type="InterPro" id="IPR011701">
    <property type="entry name" value="MFS"/>
</dbReference>
<proteinExistence type="inferred from homology"/>
<keyword evidence="5 8" id="KW-0812">Transmembrane</keyword>
<dbReference type="RefSeq" id="WP_261759823.1">
    <property type="nucleotide sequence ID" value="NZ_CP104562.2"/>
</dbReference>
<evidence type="ECO:0000313" key="10">
    <source>
        <dbReference type="EMBL" id="UXH80005.1"/>
    </source>
</evidence>
<feature type="transmembrane region" description="Helical" evidence="8">
    <location>
        <begin position="233"/>
        <end position="253"/>
    </location>
</feature>
<dbReference type="InterPro" id="IPR001958">
    <property type="entry name" value="Tet-R_TetA/multi-R_MdtG-like"/>
</dbReference>
<feature type="transmembrane region" description="Helical" evidence="8">
    <location>
        <begin position="127"/>
        <end position="144"/>
    </location>
</feature>
<feature type="transmembrane region" description="Helical" evidence="8">
    <location>
        <begin position="398"/>
        <end position="415"/>
    </location>
</feature>
<evidence type="ECO:0000313" key="11">
    <source>
        <dbReference type="Proteomes" id="UP001064933"/>
    </source>
</evidence>
<feature type="transmembrane region" description="Helical" evidence="8">
    <location>
        <begin position="184"/>
        <end position="204"/>
    </location>
</feature>
<dbReference type="InterPro" id="IPR036259">
    <property type="entry name" value="MFS_trans_sf"/>
</dbReference>
<dbReference type="Pfam" id="PF07690">
    <property type="entry name" value="MFS_1"/>
    <property type="match status" value="1"/>
</dbReference>
<feature type="transmembrane region" description="Helical" evidence="8">
    <location>
        <begin position="65"/>
        <end position="86"/>
    </location>
</feature>
<dbReference type="EMBL" id="CP104562">
    <property type="protein sequence ID" value="UXH80005.1"/>
    <property type="molecule type" value="Genomic_DNA"/>
</dbReference>
<evidence type="ECO:0000256" key="3">
    <source>
        <dbReference type="ARBA" id="ARBA00007520"/>
    </source>
</evidence>
<accession>A0ABY6B488</accession>
<evidence type="ECO:0000256" key="2">
    <source>
        <dbReference type="ARBA" id="ARBA00004141"/>
    </source>
</evidence>
<keyword evidence="6 8" id="KW-1133">Transmembrane helix</keyword>
<gene>
    <name evidence="10" type="ORF">N4261_09035</name>
</gene>
<keyword evidence="4" id="KW-0813">Transport</keyword>
<organism evidence="10 11">
    <name type="scientific">Roseateles amylovorans</name>
    <dbReference type="NCBI Taxonomy" id="2978473"/>
    <lineage>
        <taxon>Bacteria</taxon>
        <taxon>Pseudomonadati</taxon>
        <taxon>Pseudomonadota</taxon>
        <taxon>Betaproteobacteria</taxon>
        <taxon>Burkholderiales</taxon>
        <taxon>Sphaerotilaceae</taxon>
        <taxon>Roseateles</taxon>
    </lineage>
</organism>
<comment type="function">
    <text evidence="1">Resistance to tetracycline by an active tetracycline efflux. This is an energy-dependent process that decreases the accumulation of the antibiotic in whole cells. This protein functions as a metal-tetracycline/H(+) antiporter.</text>
</comment>
<feature type="transmembrane region" description="Helical" evidence="8">
    <location>
        <begin position="98"/>
        <end position="121"/>
    </location>
</feature>
<evidence type="ECO:0000256" key="8">
    <source>
        <dbReference type="SAM" id="Phobius"/>
    </source>
</evidence>
<dbReference type="PROSITE" id="PS50850">
    <property type="entry name" value="MFS"/>
    <property type="match status" value="1"/>
</dbReference>
<dbReference type="SUPFAM" id="SSF103473">
    <property type="entry name" value="MFS general substrate transporter"/>
    <property type="match status" value="1"/>
</dbReference>
<evidence type="ECO:0000256" key="1">
    <source>
        <dbReference type="ARBA" id="ARBA00003279"/>
    </source>
</evidence>
<dbReference type="PANTHER" id="PTHR23504:SF15">
    <property type="entry name" value="MAJOR FACILITATOR SUPERFAMILY (MFS) PROFILE DOMAIN-CONTAINING PROTEIN"/>
    <property type="match status" value="1"/>
</dbReference>
<sequence length="431" mass="45744">MTDSASTDVDGGLRAAIPPATHGGRKAAMSFILIAVLIDMVSIGLIIPVLPPLVGTFTQTETQHALAQLAVAFAFGLANFFGAPILGGLSDRFGRRKVMLIGFSGLALSFFVTAMANALWMLVVVRLFSGAMQANAAVANAYVADITPPADRAKRFGLLGAAFGVGFILGPVMGGLLGSIDLHLPFYVAGVLALLNWCYGFFVLPESLAPEHRRPFEWRKANPLKSLARVRDLRGVGALIYVVACSGLAQLIIHTSWVLYNQHKFGWGPRENGLSLFAVGLMAVVVQGGLLQPLLRWLGPRRLVLIGLSSSVMTNLVWGLATEGWMMVAIIFLNVVGFAAPTAMQSLISNAADARNQGETMGAVASINSLMAVLSPILGLGLMALVAELPKTDWRLGAPFYLCAVLQVVSLGFAWRHFHESPPAEAAAAKA</sequence>
<evidence type="ECO:0000256" key="7">
    <source>
        <dbReference type="ARBA" id="ARBA00023136"/>
    </source>
</evidence>
<protein>
    <submittedName>
        <fullName evidence="10">MFS transporter</fullName>
    </submittedName>
</protein>
<dbReference type="Proteomes" id="UP001064933">
    <property type="component" value="Chromosome"/>
</dbReference>
<keyword evidence="7 8" id="KW-0472">Membrane</keyword>
<dbReference type="InterPro" id="IPR020846">
    <property type="entry name" value="MFS_dom"/>
</dbReference>
<feature type="transmembrane region" description="Helical" evidence="8">
    <location>
        <begin position="360"/>
        <end position="386"/>
    </location>
</feature>
<evidence type="ECO:0000256" key="5">
    <source>
        <dbReference type="ARBA" id="ARBA00022692"/>
    </source>
</evidence>
<dbReference type="PANTHER" id="PTHR23504">
    <property type="entry name" value="MAJOR FACILITATOR SUPERFAMILY DOMAIN-CONTAINING PROTEIN 10"/>
    <property type="match status" value="1"/>
</dbReference>